<evidence type="ECO:0000313" key="3">
    <source>
        <dbReference type="EMBL" id="AZA95114.1"/>
    </source>
</evidence>
<dbReference type="OrthoDB" id="9771846at2"/>
<accession>A0A3G6MRT3</accession>
<organism evidence="2 4">
    <name type="scientific">Chryseobacterium shandongense</name>
    <dbReference type="NCBI Taxonomy" id="1493872"/>
    <lineage>
        <taxon>Bacteria</taxon>
        <taxon>Pseudomonadati</taxon>
        <taxon>Bacteroidota</taxon>
        <taxon>Flavobacteriia</taxon>
        <taxon>Flavobacteriales</taxon>
        <taxon>Weeksellaceae</taxon>
        <taxon>Chryseobacterium group</taxon>
        <taxon>Chryseobacterium</taxon>
    </lineage>
</organism>
<dbReference type="InterPro" id="IPR029044">
    <property type="entry name" value="Nucleotide-diphossugar_trans"/>
</dbReference>
<evidence type="ECO:0000313" key="4">
    <source>
        <dbReference type="Proteomes" id="UP000274073"/>
    </source>
</evidence>
<evidence type="ECO:0000313" key="5">
    <source>
        <dbReference type="Proteomes" id="UP000281741"/>
    </source>
</evidence>
<dbReference type="PANTHER" id="PTHR43179">
    <property type="entry name" value="RHAMNOSYLTRANSFERASE WBBL"/>
    <property type="match status" value="1"/>
</dbReference>
<protein>
    <submittedName>
        <fullName evidence="2">Glycosyltransferase</fullName>
    </submittedName>
</protein>
<dbReference type="Proteomes" id="UP000281741">
    <property type="component" value="Chromosome"/>
</dbReference>
<dbReference type="Proteomes" id="UP000274073">
    <property type="component" value="Chromosome"/>
</dbReference>
<proteinExistence type="predicted"/>
<dbReference type="PANTHER" id="PTHR43179:SF7">
    <property type="entry name" value="RHAMNOSYLTRANSFERASE WBBL"/>
    <property type="match status" value="1"/>
</dbReference>
<sequence length="288" mass="34054">MVRKISVIIVTYNSYDLILDCINSVYDHNDINEDDIEVIVVDNSPEEEGLRLKRLLSDTYQDKVVFIKNENKGYGHGNNVGIRNSNGEIIAIMNPDVRITEPLFKRVSEIFDDQNVASLGFKQINGVRDFSFYRFPELFFPFTYSFKNRKDNINEMFDQHVHALSGAFVFFRRKDFVEIGMYDENFFMYYEEADTSKRINLMNKKIIYDKSKSYIHLMDHKGNFNERLLDIEAFSAKIYFGKHNLNLEKYIKLRLIEFKLHKIIFYCTGNTNRVKKVSAWINAFKKIL</sequence>
<name>A0A3G6MRT3_9FLAO</name>
<feature type="domain" description="Glycosyltransferase 2-like" evidence="1">
    <location>
        <begin position="6"/>
        <end position="178"/>
    </location>
</feature>
<dbReference type="Pfam" id="PF00535">
    <property type="entry name" value="Glycos_transf_2"/>
    <property type="match status" value="1"/>
</dbReference>
<dbReference type="SUPFAM" id="SSF53448">
    <property type="entry name" value="Nucleotide-diphospho-sugar transferases"/>
    <property type="match status" value="1"/>
</dbReference>
<dbReference type="EMBL" id="CP033915">
    <property type="protein sequence ID" value="AZA86701.1"/>
    <property type="molecule type" value="Genomic_DNA"/>
</dbReference>
<dbReference type="EMBL" id="CP033912">
    <property type="protein sequence ID" value="AZA95114.1"/>
    <property type="molecule type" value="Genomic_DNA"/>
</dbReference>
<dbReference type="Gene3D" id="3.90.550.10">
    <property type="entry name" value="Spore Coat Polysaccharide Biosynthesis Protein SpsA, Chain A"/>
    <property type="match status" value="1"/>
</dbReference>
<evidence type="ECO:0000313" key="2">
    <source>
        <dbReference type="EMBL" id="AZA86701.1"/>
    </source>
</evidence>
<evidence type="ECO:0000259" key="1">
    <source>
        <dbReference type="Pfam" id="PF00535"/>
    </source>
</evidence>
<dbReference type="KEGG" id="csha:EG350_15260"/>
<dbReference type="AlphaFoldDB" id="A0A3G6MRT3"/>
<dbReference type="RefSeq" id="WP_066441138.1">
    <property type="nucleotide sequence ID" value="NZ_CP033912.1"/>
</dbReference>
<keyword evidence="5" id="KW-1185">Reference proteome</keyword>
<dbReference type="InterPro" id="IPR001173">
    <property type="entry name" value="Glyco_trans_2-like"/>
</dbReference>
<reference evidence="4 5" key="1">
    <citation type="submission" date="2018-11" db="EMBL/GenBank/DDBJ databases">
        <title>Proposal to divide the Flavobacteriaceae and reorganize its genera based on Amino Acid Identity values calculated from whole genome sequences.</title>
        <authorList>
            <person name="Nicholson A.C."/>
            <person name="Gulvik C.A."/>
            <person name="Whitney A.M."/>
            <person name="Humrighouse B.W."/>
            <person name="Bell M."/>
            <person name="Holmes B."/>
            <person name="Steigerwalt A.G."/>
            <person name="Villarma A."/>
            <person name="Sheth M."/>
            <person name="Batra D."/>
            <person name="Pryor J."/>
            <person name="Bernardet J.-F."/>
            <person name="Hugo C."/>
            <person name="Kampfer P."/>
            <person name="Newman J."/>
            <person name="McQuiston J.R."/>
        </authorList>
    </citation>
    <scope>NUCLEOTIDE SEQUENCE [LARGE SCALE GENOMIC DNA]</scope>
    <source>
        <strain evidence="2 4">G0207</strain>
        <strain evidence="3 5">H5143</strain>
    </source>
</reference>
<gene>
    <name evidence="2" type="ORF">EG349_07815</name>
    <name evidence="3" type="ORF">EG353_05835</name>
</gene>